<dbReference type="GO" id="GO:0004342">
    <property type="term" value="F:glucosamine-6-phosphate deaminase activity"/>
    <property type="evidence" value="ECO:0007669"/>
    <property type="project" value="UniProtKB-UniRule"/>
</dbReference>
<dbReference type="RefSeq" id="WP_125326423.1">
    <property type="nucleotide sequence ID" value="NZ_CP034328.1"/>
</dbReference>
<dbReference type="OrthoDB" id="9791139at2"/>
<dbReference type="AlphaFoldDB" id="A0A3S8U9J2"/>
<protein>
    <recommendedName>
        <fullName evidence="2">Glucosamine-6-phosphate deaminase</fullName>
        <ecNumber evidence="2">3.5.99.6</ecNumber>
    </recommendedName>
</protein>
<dbReference type="InterPro" id="IPR037171">
    <property type="entry name" value="NagB/RpiA_transferase-like"/>
</dbReference>
<dbReference type="PANTHER" id="PTHR11280:SF5">
    <property type="entry name" value="GLUCOSAMINE-6-PHOSPHATE ISOMERASE"/>
    <property type="match status" value="1"/>
</dbReference>
<dbReference type="CDD" id="cd01399">
    <property type="entry name" value="GlcN6P_deaminase"/>
    <property type="match status" value="1"/>
</dbReference>
<accession>A0A3S8U9J2</accession>
<evidence type="ECO:0000259" key="3">
    <source>
        <dbReference type="Pfam" id="PF01182"/>
    </source>
</evidence>
<dbReference type="SUPFAM" id="SSF100950">
    <property type="entry name" value="NagB/RpiA/CoA transferase-like"/>
    <property type="match status" value="1"/>
</dbReference>
<dbReference type="InterPro" id="IPR006148">
    <property type="entry name" value="Glc/Gal-6P_isomerase"/>
</dbReference>
<evidence type="ECO:0000256" key="2">
    <source>
        <dbReference type="NCBIfam" id="TIGR00502"/>
    </source>
</evidence>
<evidence type="ECO:0000256" key="1">
    <source>
        <dbReference type="ARBA" id="ARBA00022801"/>
    </source>
</evidence>
<dbReference type="InterPro" id="IPR004547">
    <property type="entry name" value="Glucosamine6P_isomerase"/>
</dbReference>
<dbReference type="PANTHER" id="PTHR11280">
    <property type="entry name" value="GLUCOSAMINE-6-PHOSPHATE ISOMERASE"/>
    <property type="match status" value="1"/>
</dbReference>
<gene>
    <name evidence="4" type="primary">nagB</name>
    <name evidence="4" type="ORF">EI545_16205</name>
</gene>
<dbReference type="InterPro" id="IPR018321">
    <property type="entry name" value="Glucosamine6P_isomerase_CS"/>
</dbReference>
<dbReference type="GO" id="GO:0005737">
    <property type="term" value="C:cytoplasm"/>
    <property type="evidence" value="ECO:0007669"/>
    <property type="project" value="TreeGrafter"/>
</dbReference>
<proteinExistence type="predicted"/>
<dbReference type="Pfam" id="PF01182">
    <property type="entry name" value="Glucosamine_iso"/>
    <property type="match status" value="1"/>
</dbReference>
<dbReference type="KEGG" id="taw:EI545_16205"/>
<feature type="domain" description="Glucosamine/galactosamine-6-phosphate isomerase" evidence="3">
    <location>
        <begin position="11"/>
        <end position="225"/>
    </location>
</feature>
<dbReference type="GO" id="GO:0019262">
    <property type="term" value="P:N-acetylneuraminate catabolic process"/>
    <property type="evidence" value="ECO:0007669"/>
    <property type="project" value="TreeGrafter"/>
</dbReference>
<dbReference type="NCBIfam" id="TIGR00502">
    <property type="entry name" value="nagB"/>
    <property type="match status" value="1"/>
</dbReference>
<evidence type="ECO:0000313" key="5">
    <source>
        <dbReference type="Proteomes" id="UP000282002"/>
    </source>
</evidence>
<name>A0A3S8U9J2_9RHOB</name>
<keyword evidence="5" id="KW-1185">Reference proteome</keyword>
<dbReference type="GO" id="GO:0006046">
    <property type="term" value="P:N-acetylglucosamine catabolic process"/>
    <property type="evidence" value="ECO:0007669"/>
    <property type="project" value="UniProtKB-UniRule"/>
</dbReference>
<dbReference type="GO" id="GO:0005975">
    <property type="term" value="P:carbohydrate metabolic process"/>
    <property type="evidence" value="ECO:0007669"/>
    <property type="project" value="InterPro"/>
</dbReference>
<dbReference type="Proteomes" id="UP000282002">
    <property type="component" value="Chromosome"/>
</dbReference>
<dbReference type="EC" id="3.5.99.6" evidence="2"/>
<dbReference type="EMBL" id="CP034328">
    <property type="protein sequence ID" value="AZL60231.1"/>
    <property type="molecule type" value="Genomic_DNA"/>
</dbReference>
<reference evidence="4 5" key="1">
    <citation type="submission" date="2018-12" db="EMBL/GenBank/DDBJ databases">
        <title>Complete genome sequencing of Tabrizicola sp. K13M18.</title>
        <authorList>
            <person name="Bae J.-W."/>
        </authorList>
    </citation>
    <scope>NUCLEOTIDE SEQUENCE [LARGE SCALE GENOMIC DNA]</scope>
    <source>
        <strain evidence="4 5">K13M18</strain>
    </source>
</reference>
<organism evidence="4 5">
    <name type="scientific">Tabrizicola piscis</name>
    <dbReference type="NCBI Taxonomy" id="2494374"/>
    <lineage>
        <taxon>Bacteria</taxon>
        <taxon>Pseudomonadati</taxon>
        <taxon>Pseudomonadota</taxon>
        <taxon>Alphaproteobacteria</taxon>
        <taxon>Rhodobacterales</taxon>
        <taxon>Paracoccaceae</taxon>
        <taxon>Tabrizicola</taxon>
    </lineage>
</organism>
<dbReference type="PROSITE" id="PS01161">
    <property type="entry name" value="GLC_GALNAC_ISOMERASE"/>
    <property type="match status" value="1"/>
</dbReference>
<dbReference type="GO" id="GO:0006043">
    <property type="term" value="P:glucosamine catabolic process"/>
    <property type="evidence" value="ECO:0007669"/>
    <property type="project" value="TreeGrafter"/>
</dbReference>
<sequence>MKVLILPDAGSAALRCAGILADCLGRNPAAVLGLATGETMRPVYAGLVDLHGAGRADFARATTFNLDEYVGVGPDHPASFATFMREALFDHVNLDPARAHLPRGDAADPEAEAARYEAAIVGAGGIGLQLLGIGRNGHIAFNEPTSSLGSRTRVKTLTEATRKANAPAFAPGPVPRHAITMGIATILQARACLLLATGAAKAAAVARMVEGPLGADCPATALQLHPEATVVLDEAAAQDLHLRDYYETVHPGGAEVQLR</sequence>
<evidence type="ECO:0000313" key="4">
    <source>
        <dbReference type="EMBL" id="AZL60231.1"/>
    </source>
</evidence>
<dbReference type="Gene3D" id="3.40.50.1360">
    <property type="match status" value="1"/>
</dbReference>
<dbReference type="GO" id="GO:0042802">
    <property type="term" value="F:identical protein binding"/>
    <property type="evidence" value="ECO:0007669"/>
    <property type="project" value="TreeGrafter"/>
</dbReference>
<keyword evidence="1 4" id="KW-0378">Hydrolase</keyword>